<feature type="transmembrane region" description="Helical" evidence="1">
    <location>
        <begin position="218"/>
        <end position="237"/>
    </location>
</feature>
<dbReference type="EMBL" id="AZEX01000044">
    <property type="protein sequence ID" value="KRL59608.1"/>
    <property type="molecule type" value="Genomic_DNA"/>
</dbReference>
<evidence type="ECO:0000313" key="3">
    <source>
        <dbReference type="Proteomes" id="UP000051264"/>
    </source>
</evidence>
<dbReference type="eggNOG" id="ENOG5030A3S">
    <property type="taxonomic scope" value="Bacteria"/>
</dbReference>
<dbReference type="RefSeq" id="WP_025082896.1">
    <property type="nucleotide sequence ID" value="NZ_AZEX01000044.1"/>
</dbReference>
<dbReference type="Proteomes" id="UP000051264">
    <property type="component" value="Unassembled WGS sequence"/>
</dbReference>
<evidence type="ECO:0000313" key="2">
    <source>
        <dbReference type="EMBL" id="KRL59608.1"/>
    </source>
</evidence>
<protein>
    <recommendedName>
        <fullName evidence="4">ABC transporter permease</fullName>
    </recommendedName>
</protein>
<evidence type="ECO:0008006" key="4">
    <source>
        <dbReference type="Google" id="ProtNLM"/>
    </source>
</evidence>
<name>A0A0R1S1E8_9LACO</name>
<evidence type="ECO:0000256" key="1">
    <source>
        <dbReference type="SAM" id="Phobius"/>
    </source>
</evidence>
<dbReference type="PATRIC" id="fig|1423747.3.peg.1596"/>
<keyword evidence="1" id="KW-0472">Membrane</keyword>
<sequence>MFFIKSILANIHYYRKSALSLYLFNCFFFGIIGLLLGLISLGQHNLSQLKTQLANFSSEARYSANQLLTKLLHANLDLIKTYQLIYWSLLLIGVCCALFFSYYLLKWLKQDMLTFMSANWSTVKISSYYFMTALLVIALALLTIIILGALFNDQYWQFLEAVNQHFLQRPLQTVQRQPNAFNPLFKNHLTDFSSDSLINPVLHDSAKQTLSNKVLRQVWQPGLALLIPVIGVIIIMIHHTKQKQHRDVI</sequence>
<proteinExistence type="predicted"/>
<feature type="transmembrane region" description="Helical" evidence="1">
    <location>
        <begin position="84"/>
        <end position="105"/>
    </location>
</feature>
<feature type="transmembrane region" description="Helical" evidence="1">
    <location>
        <begin position="21"/>
        <end position="41"/>
    </location>
</feature>
<dbReference type="OrthoDB" id="2320851at2"/>
<keyword evidence="1" id="KW-0812">Transmembrane</keyword>
<dbReference type="AlphaFoldDB" id="A0A0R1S1E8"/>
<accession>A0A0R1S1E8</accession>
<gene>
    <name evidence="2" type="ORF">FC69_GL001568</name>
</gene>
<comment type="caution">
    <text evidence="2">The sequence shown here is derived from an EMBL/GenBank/DDBJ whole genome shotgun (WGS) entry which is preliminary data.</text>
</comment>
<dbReference type="STRING" id="1423747.FC69_GL001568"/>
<reference evidence="2 3" key="1">
    <citation type="journal article" date="2015" name="Genome Announc.">
        <title>Expanding the biotechnology potential of lactobacilli through comparative genomics of 213 strains and associated genera.</title>
        <authorList>
            <person name="Sun Z."/>
            <person name="Harris H.M."/>
            <person name="McCann A."/>
            <person name="Guo C."/>
            <person name="Argimon S."/>
            <person name="Zhang W."/>
            <person name="Yang X."/>
            <person name="Jeffery I.B."/>
            <person name="Cooney J.C."/>
            <person name="Kagawa T.F."/>
            <person name="Liu W."/>
            <person name="Song Y."/>
            <person name="Salvetti E."/>
            <person name="Wrobel A."/>
            <person name="Rasinkangas P."/>
            <person name="Parkhill J."/>
            <person name="Rea M.C."/>
            <person name="O'Sullivan O."/>
            <person name="Ritari J."/>
            <person name="Douillard F.P."/>
            <person name="Paul Ross R."/>
            <person name="Yang R."/>
            <person name="Briner A.E."/>
            <person name="Felis G.E."/>
            <person name="de Vos W.M."/>
            <person name="Barrangou R."/>
            <person name="Klaenhammer T.R."/>
            <person name="Caufield P.W."/>
            <person name="Cui Y."/>
            <person name="Zhang H."/>
            <person name="O'Toole P.W."/>
        </authorList>
    </citation>
    <scope>NUCLEOTIDE SEQUENCE [LARGE SCALE GENOMIC DNA]</scope>
    <source>
        <strain evidence="2 3">DSM 14340</strain>
    </source>
</reference>
<feature type="transmembrane region" description="Helical" evidence="1">
    <location>
        <begin position="126"/>
        <end position="151"/>
    </location>
</feature>
<organism evidence="2 3">
    <name type="scientific">Latilactobacillus fuchuensis DSM 14340 = JCM 11249</name>
    <dbReference type="NCBI Taxonomy" id="1423747"/>
    <lineage>
        <taxon>Bacteria</taxon>
        <taxon>Bacillati</taxon>
        <taxon>Bacillota</taxon>
        <taxon>Bacilli</taxon>
        <taxon>Lactobacillales</taxon>
        <taxon>Lactobacillaceae</taxon>
        <taxon>Latilactobacillus</taxon>
    </lineage>
</organism>
<keyword evidence="1" id="KW-1133">Transmembrane helix</keyword>